<name>A0A1H0TLF9_9CLOT</name>
<dbReference type="InterPro" id="IPR025736">
    <property type="entry name" value="PucR_C-HTH_dom"/>
</dbReference>
<dbReference type="RefSeq" id="WP_089970412.1">
    <property type="nucleotide sequence ID" value="NZ_FNJM01000007.1"/>
</dbReference>
<dbReference type="Pfam" id="PF13556">
    <property type="entry name" value="HTH_30"/>
    <property type="match status" value="1"/>
</dbReference>
<evidence type="ECO:0000313" key="3">
    <source>
        <dbReference type="Proteomes" id="UP000198597"/>
    </source>
</evidence>
<protein>
    <submittedName>
        <fullName evidence="2">PucR C-terminal helix-turn-helix domain-containing protein</fullName>
    </submittedName>
</protein>
<dbReference type="PANTHER" id="PTHR33744">
    <property type="entry name" value="CARBOHYDRATE DIACID REGULATOR"/>
    <property type="match status" value="1"/>
</dbReference>
<dbReference type="AlphaFoldDB" id="A0A1H0TLF9"/>
<dbReference type="Gene3D" id="1.10.10.2840">
    <property type="entry name" value="PucR C-terminal helix-turn-helix domain"/>
    <property type="match status" value="1"/>
</dbReference>
<keyword evidence="3" id="KW-1185">Reference proteome</keyword>
<dbReference type="STRING" id="94869.SAMN04488529_107119"/>
<feature type="domain" description="PucR C-terminal helix-turn-helix" evidence="1">
    <location>
        <begin position="249"/>
        <end position="303"/>
    </location>
</feature>
<dbReference type="OrthoDB" id="9792148at2"/>
<dbReference type="EMBL" id="FNJM01000007">
    <property type="protein sequence ID" value="SDP54892.1"/>
    <property type="molecule type" value="Genomic_DNA"/>
</dbReference>
<evidence type="ECO:0000313" key="2">
    <source>
        <dbReference type="EMBL" id="SDP54892.1"/>
    </source>
</evidence>
<sequence length="317" mass="37170">MNSFKYSLKEIEKDIDIDIPFRVKDENGHILINLLEDTGEKTIETKLETKGNNLIIETSMEFKNCIGLLKYCIKEKLKDTIKSKEEIIQDILIGKSFCDGMLECPIRSIPTNIILIYGISDKDEMFNILLDKKIQSEEILVSLDKYIVVLVNDENMDKYLNSIREIIDTNPNIDYYTSYGITKGVLDLKEKFDYLKVNINLCMKYKLKVKVYKENELILERALESISEVEKKKIYNDYNKKLSKLDDDLIKTIEVFLKEGLSVSNASEKLYIHRNTLFYRIDKIKKIVNYDITNFNEATEFKIIFNLWKANKNKEVI</sequence>
<dbReference type="InterPro" id="IPR042070">
    <property type="entry name" value="PucR_C-HTH_sf"/>
</dbReference>
<dbReference type="Proteomes" id="UP000198597">
    <property type="component" value="Unassembled WGS sequence"/>
</dbReference>
<evidence type="ECO:0000259" key="1">
    <source>
        <dbReference type="Pfam" id="PF13556"/>
    </source>
</evidence>
<proteinExistence type="predicted"/>
<reference evidence="2 3" key="1">
    <citation type="submission" date="2016-10" db="EMBL/GenBank/DDBJ databases">
        <authorList>
            <person name="de Groot N.N."/>
        </authorList>
    </citation>
    <scope>NUCLEOTIDE SEQUENCE [LARGE SCALE GENOMIC DNA]</scope>
    <source>
        <strain evidence="2 3">DSM 12272</strain>
    </source>
</reference>
<dbReference type="PANTHER" id="PTHR33744:SF16">
    <property type="entry name" value="CARBOHYDRATE DIACID REGULATOR"/>
    <property type="match status" value="1"/>
</dbReference>
<gene>
    <name evidence="2" type="ORF">SAMN04488529_107119</name>
</gene>
<organism evidence="2 3">
    <name type="scientific">Clostridium gasigenes</name>
    <dbReference type="NCBI Taxonomy" id="94869"/>
    <lineage>
        <taxon>Bacteria</taxon>
        <taxon>Bacillati</taxon>
        <taxon>Bacillota</taxon>
        <taxon>Clostridia</taxon>
        <taxon>Eubacteriales</taxon>
        <taxon>Clostridiaceae</taxon>
        <taxon>Clostridium</taxon>
    </lineage>
</organism>
<dbReference type="InterPro" id="IPR051448">
    <property type="entry name" value="CdaR-like_regulators"/>
</dbReference>
<accession>A0A1H0TLF9</accession>